<feature type="transmembrane region" description="Helical" evidence="1">
    <location>
        <begin position="12"/>
        <end position="30"/>
    </location>
</feature>
<feature type="domain" description="SGNH" evidence="3">
    <location>
        <begin position="467"/>
        <end position="692"/>
    </location>
</feature>
<feature type="transmembrane region" description="Helical" evidence="1">
    <location>
        <begin position="271"/>
        <end position="291"/>
    </location>
</feature>
<name>A0ABT8FGA3_9ACTN</name>
<feature type="domain" description="Acyltransferase 3" evidence="2">
    <location>
        <begin position="8"/>
        <end position="353"/>
    </location>
</feature>
<gene>
    <name evidence="4" type="ORF">QWY28_12225</name>
</gene>
<dbReference type="EMBL" id="JAUHJQ010000004">
    <property type="protein sequence ID" value="MDN4173718.1"/>
    <property type="molecule type" value="Genomic_DNA"/>
</dbReference>
<evidence type="ECO:0000256" key="1">
    <source>
        <dbReference type="SAM" id="Phobius"/>
    </source>
</evidence>
<dbReference type="Pfam" id="PF19040">
    <property type="entry name" value="SGNH"/>
    <property type="match status" value="1"/>
</dbReference>
<dbReference type="Pfam" id="PF01757">
    <property type="entry name" value="Acyl_transf_3"/>
    <property type="match status" value="1"/>
</dbReference>
<proteinExistence type="predicted"/>
<keyword evidence="1" id="KW-0472">Membrane</keyword>
<sequence>MARALRGDIQGLRAIAVLVVVASHAGVAWLPGGYVGVDVFFVISGYLIAGLLYREVDRDGRFSLLSFWSRRARRILPAATVVTAVTVLTALAWFSLLDARQVVEDSLWAAFFAANLHFARQDVDYFAADLGVSPLQHYWSLAVEEQFYVVWPLLLLACLGVARLAGRRAGGGEGRAGTGLPRAAVAGVLLAVTAASFAWSVAHTADQPTAAYFSTLTRAWELGLGALVALLPGTALRRLGRGGATALAVAGLVMVATACVVLTGATAFPGYAAALPVVGTALVLVAGAGSARPWSDAALAWRPLRVVGDWSYSLYLWHWPALVLPVGLLGRPLEAWESAAAVAVALALAAVTYTYVELPFREGRPALALGVRRALVLYPASFALVAVTGATAWWWTGERADAGDNPAITADGAAHPDDPDGTVALVRASVDAARERMAVPSDLSPSLLDLRGSIADVGSCDYGTGVRRLCPRGDADGERSVVVIGDSHARAWIPAFDRIAEEGGWTAYYLVMSQCTAAHVVVAPVDEERPFTECTDFHDWVGEQVAELQPDLVVVTSSPPVNGVYEGDQRYEALDRVTPLLAAGYDDLFADLGRAADRVVLLRDVPKSSYDPGTCLTTGSPSLADCTFVPVERSRRLGDVAVTSARLAGAEVVDPTPWLCWQDLCPVVIGGTLSYRDTDHLTTEYAASLAGALGRALHMLDRP</sequence>
<feature type="transmembrane region" description="Helical" evidence="1">
    <location>
        <begin position="312"/>
        <end position="330"/>
    </location>
</feature>
<dbReference type="InterPro" id="IPR050879">
    <property type="entry name" value="Acyltransferase_3"/>
</dbReference>
<evidence type="ECO:0000313" key="4">
    <source>
        <dbReference type="EMBL" id="MDN4173718.1"/>
    </source>
</evidence>
<dbReference type="Proteomes" id="UP001168620">
    <property type="component" value="Unassembled WGS sequence"/>
</dbReference>
<evidence type="ECO:0000259" key="3">
    <source>
        <dbReference type="Pfam" id="PF19040"/>
    </source>
</evidence>
<keyword evidence="1" id="KW-1133">Transmembrane helix</keyword>
<keyword evidence="5" id="KW-1185">Reference proteome</keyword>
<dbReference type="PANTHER" id="PTHR23028:SF53">
    <property type="entry name" value="ACYL_TRANSF_3 DOMAIN-CONTAINING PROTEIN"/>
    <property type="match status" value="1"/>
</dbReference>
<reference evidence="4" key="1">
    <citation type="submission" date="2023-06" db="EMBL/GenBank/DDBJ databases">
        <title>Draft genome sequence of Nocardioides sp. SOB77.</title>
        <authorList>
            <person name="Zhang G."/>
        </authorList>
    </citation>
    <scope>NUCLEOTIDE SEQUENCE</scope>
    <source>
        <strain evidence="4">SOB77</strain>
    </source>
</reference>
<feature type="transmembrane region" description="Helical" evidence="1">
    <location>
        <begin position="75"/>
        <end position="96"/>
    </location>
</feature>
<protein>
    <submittedName>
        <fullName evidence="4">Acyltransferase family protein</fullName>
        <ecNumber evidence="4">2.3.1.-</ecNumber>
    </submittedName>
</protein>
<feature type="transmembrane region" description="Helical" evidence="1">
    <location>
        <begin position="148"/>
        <end position="166"/>
    </location>
</feature>
<comment type="caution">
    <text evidence="4">The sequence shown here is derived from an EMBL/GenBank/DDBJ whole genome shotgun (WGS) entry which is preliminary data.</text>
</comment>
<keyword evidence="4" id="KW-0808">Transferase</keyword>
<organism evidence="4 5">
    <name type="scientific">Nocardioides oceani</name>
    <dbReference type="NCBI Taxonomy" id="3058369"/>
    <lineage>
        <taxon>Bacteria</taxon>
        <taxon>Bacillati</taxon>
        <taxon>Actinomycetota</taxon>
        <taxon>Actinomycetes</taxon>
        <taxon>Propionibacteriales</taxon>
        <taxon>Nocardioidaceae</taxon>
        <taxon>Nocardioides</taxon>
    </lineage>
</organism>
<feature type="transmembrane region" description="Helical" evidence="1">
    <location>
        <begin position="178"/>
        <end position="199"/>
    </location>
</feature>
<dbReference type="InterPro" id="IPR002656">
    <property type="entry name" value="Acyl_transf_3_dom"/>
</dbReference>
<feature type="transmembrane region" description="Helical" evidence="1">
    <location>
        <begin position="211"/>
        <end position="231"/>
    </location>
</feature>
<feature type="transmembrane region" description="Helical" evidence="1">
    <location>
        <begin position="376"/>
        <end position="395"/>
    </location>
</feature>
<feature type="transmembrane region" description="Helical" evidence="1">
    <location>
        <begin position="243"/>
        <end position="265"/>
    </location>
</feature>
<evidence type="ECO:0000259" key="2">
    <source>
        <dbReference type="Pfam" id="PF01757"/>
    </source>
</evidence>
<feature type="transmembrane region" description="Helical" evidence="1">
    <location>
        <begin position="36"/>
        <end position="54"/>
    </location>
</feature>
<dbReference type="GO" id="GO:0016746">
    <property type="term" value="F:acyltransferase activity"/>
    <property type="evidence" value="ECO:0007669"/>
    <property type="project" value="UniProtKB-KW"/>
</dbReference>
<evidence type="ECO:0000313" key="5">
    <source>
        <dbReference type="Proteomes" id="UP001168620"/>
    </source>
</evidence>
<dbReference type="RefSeq" id="WP_300952836.1">
    <property type="nucleotide sequence ID" value="NZ_JAUHJQ010000004.1"/>
</dbReference>
<accession>A0ABT8FGA3</accession>
<keyword evidence="4" id="KW-0012">Acyltransferase</keyword>
<feature type="transmembrane region" description="Helical" evidence="1">
    <location>
        <begin position="336"/>
        <end position="356"/>
    </location>
</feature>
<dbReference type="EC" id="2.3.1.-" evidence="4"/>
<dbReference type="InterPro" id="IPR043968">
    <property type="entry name" value="SGNH"/>
</dbReference>
<keyword evidence="1" id="KW-0812">Transmembrane</keyword>
<dbReference type="PANTHER" id="PTHR23028">
    <property type="entry name" value="ACETYLTRANSFERASE"/>
    <property type="match status" value="1"/>
</dbReference>